<dbReference type="OrthoDB" id="1281119at2759"/>
<dbReference type="Proteomes" id="UP000631114">
    <property type="component" value="Unassembled WGS sequence"/>
</dbReference>
<comment type="caution">
    <text evidence="1">The sequence shown here is derived from an EMBL/GenBank/DDBJ whole genome shotgun (WGS) entry which is preliminary data.</text>
</comment>
<dbReference type="AlphaFoldDB" id="A0A835HFF8"/>
<dbReference type="EMBL" id="JADFTS010000007">
    <property type="protein sequence ID" value="KAF9598161.1"/>
    <property type="molecule type" value="Genomic_DNA"/>
</dbReference>
<protein>
    <recommendedName>
        <fullName evidence="3">RNase H type-1 domain-containing protein</fullName>
    </recommendedName>
</protein>
<evidence type="ECO:0008006" key="3">
    <source>
        <dbReference type="Google" id="ProtNLM"/>
    </source>
</evidence>
<keyword evidence="2" id="KW-1185">Reference proteome</keyword>
<evidence type="ECO:0000313" key="1">
    <source>
        <dbReference type="EMBL" id="KAF9598161.1"/>
    </source>
</evidence>
<sequence length="323" mass="36917">MSDHQQLWRTKSKDKWVGEGERNSAYFHALYKSRQSKAMIHELQNEEGVLMSTQTQIQEYAVKSYTQKFLKNLVIQDDALLEPIQPFSAMDAMLCPKPHLRRNSTSGVYDEPDKLSGRMDSRGASTMLVGLLLGSIWAGTRSIQEALHLTDKELEAALLEEQQTDLAAKKKGIQIKRQNVSYVDAKKRTEPSLVAITGDYPNLGLSMRPTKAARRVQRGHLAARRLWSIKINTNTNGAKDAATAVSAYTSNSMPWQMKYRWQNCMKRLHFFYLSHIWREGNTVADAIAKKASNLEKDQLIVCNEKPPWIHKWEVPYQTFTQFA</sequence>
<evidence type="ECO:0000313" key="2">
    <source>
        <dbReference type="Proteomes" id="UP000631114"/>
    </source>
</evidence>
<accession>A0A835HFF8</accession>
<organism evidence="1 2">
    <name type="scientific">Coptis chinensis</name>
    <dbReference type="NCBI Taxonomy" id="261450"/>
    <lineage>
        <taxon>Eukaryota</taxon>
        <taxon>Viridiplantae</taxon>
        <taxon>Streptophyta</taxon>
        <taxon>Embryophyta</taxon>
        <taxon>Tracheophyta</taxon>
        <taxon>Spermatophyta</taxon>
        <taxon>Magnoliopsida</taxon>
        <taxon>Ranunculales</taxon>
        <taxon>Ranunculaceae</taxon>
        <taxon>Coptidoideae</taxon>
        <taxon>Coptis</taxon>
    </lineage>
</organism>
<name>A0A835HFF8_9MAGN</name>
<gene>
    <name evidence="1" type="ORF">IFM89_025718</name>
</gene>
<proteinExistence type="predicted"/>
<reference evidence="1 2" key="1">
    <citation type="submission" date="2020-10" db="EMBL/GenBank/DDBJ databases">
        <title>The Coptis chinensis genome and diversification of protoberbering-type alkaloids.</title>
        <authorList>
            <person name="Wang B."/>
            <person name="Shu S."/>
            <person name="Song C."/>
            <person name="Liu Y."/>
        </authorList>
    </citation>
    <scope>NUCLEOTIDE SEQUENCE [LARGE SCALE GENOMIC DNA]</scope>
    <source>
        <strain evidence="1">HL-2020</strain>
        <tissue evidence="1">Leaf</tissue>
    </source>
</reference>